<name>A0A0A9EF85_ARUDO</name>
<protein>
    <submittedName>
        <fullName evidence="1">Uncharacterized protein</fullName>
    </submittedName>
</protein>
<proteinExistence type="predicted"/>
<reference evidence="1" key="1">
    <citation type="submission" date="2014-09" db="EMBL/GenBank/DDBJ databases">
        <authorList>
            <person name="Magalhaes I.L.F."/>
            <person name="Oliveira U."/>
            <person name="Santos F.R."/>
            <person name="Vidigal T.H.D.A."/>
            <person name="Brescovit A.D."/>
            <person name="Santos A.J."/>
        </authorList>
    </citation>
    <scope>NUCLEOTIDE SEQUENCE</scope>
    <source>
        <tissue evidence="1">Shoot tissue taken approximately 20 cm above the soil surface</tissue>
    </source>
</reference>
<dbReference type="AlphaFoldDB" id="A0A0A9EF85"/>
<sequence length="39" mass="4412">MPTIIMPRNLLAQGVPAYCHSSRLMFFPCSCGVLFIYMC</sequence>
<dbReference type="EMBL" id="GBRH01198461">
    <property type="protein sequence ID" value="JAD99434.1"/>
    <property type="molecule type" value="Transcribed_RNA"/>
</dbReference>
<evidence type="ECO:0000313" key="1">
    <source>
        <dbReference type="EMBL" id="JAD99434.1"/>
    </source>
</evidence>
<accession>A0A0A9EF85</accession>
<organism evidence="1">
    <name type="scientific">Arundo donax</name>
    <name type="common">Giant reed</name>
    <name type="synonym">Donax arundinaceus</name>
    <dbReference type="NCBI Taxonomy" id="35708"/>
    <lineage>
        <taxon>Eukaryota</taxon>
        <taxon>Viridiplantae</taxon>
        <taxon>Streptophyta</taxon>
        <taxon>Embryophyta</taxon>
        <taxon>Tracheophyta</taxon>
        <taxon>Spermatophyta</taxon>
        <taxon>Magnoliopsida</taxon>
        <taxon>Liliopsida</taxon>
        <taxon>Poales</taxon>
        <taxon>Poaceae</taxon>
        <taxon>PACMAD clade</taxon>
        <taxon>Arundinoideae</taxon>
        <taxon>Arundineae</taxon>
        <taxon>Arundo</taxon>
    </lineage>
</organism>
<reference evidence="1" key="2">
    <citation type="journal article" date="2015" name="Data Brief">
        <title>Shoot transcriptome of the giant reed, Arundo donax.</title>
        <authorList>
            <person name="Barrero R.A."/>
            <person name="Guerrero F.D."/>
            <person name="Moolhuijzen P."/>
            <person name="Goolsby J.A."/>
            <person name="Tidwell J."/>
            <person name="Bellgard S.E."/>
            <person name="Bellgard M.I."/>
        </authorList>
    </citation>
    <scope>NUCLEOTIDE SEQUENCE</scope>
    <source>
        <tissue evidence="1">Shoot tissue taken approximately 20 cm above the soil surface</tissue>
    </source>
</reference>